<dbReference type="PANTHER" id="PTHR42760">
    <property type="entry name" value="SHORT-CHAIN DEHYDROGENASES/REDUCTASES FAMILY MEMBER"/>
    <property type="match status" value="1"/>
</dbReference>
<dbReference type="AlphaFoldDB" id="A0A8J3DHP8"/>
<gene>
    <name evidence="2" type="ORF">GCM10007047_17650</name>
</gene>
<comment type="similarity">
    <text evidence="1">Belongs to the short-chain dehydrogenases/reductases (SDR) family.</text>
</comment>
<reference evidence="2" key="1">
    <citation type="journal article" date="2014" name="Int. J. Syst. Evol. Microbiol.">
        <title>Complete genome sequence of Corynebacterium casei LMG S-19264T (=DSM 44701T), isolated from a smear-ripened cheese.</title>
        <authorList>
            <consortium name="US DOE Joint Genome Institute (JGI-PGF)"/>
            <person name="Walter F."/>
            <person name="Albersmeier A."/>
            <person name="Kalinowski J."/>
            <person name="Ruckert C."/>
        </authorList>
    </citation>
    <scope>NUCLEOTIDE SEQUENCE</scope>
    <source>
        <strain evidence="2">KCTC 12870</strain>
    </source>
</reference>
<comment type="caution">
    <text evidence="2">The sequence shown here is derived from an EMBL/GenBank/DDBJ whole genome shotgun (WGS) entry which is preliminary data.</text>
</comment>
<dbReference type="PRINTS" id="PR00080">
    <property type="entry name" value="SDRFAMILY"/>
</dbReference>
<dbReference type="EMBL" id="BMXG01000009">
    <property type="protein sequence ID" value="GHC01581.1"/>
    <property type="molecule type" value="Genomic_DNA"/>
</dbReference>
<dbReference type="InterPro" id="IPR002347">
    <property type="entry name" value="SDR_fam"/>
</dbReference>
<dbReference type="CDD" id="cd05233">
    <property type="entry name" value="SDR_c"/>
    <property type="match status" value="1"/>
</dbReference>
<accession>A0A8J3DHP8</accession>
<dbReference type="PROSITE" id="PS00061">
    <property type="entry name" value="ADH_SHORT"/>
    <property type="match status" value="1"/>
</dbReference>
<sequence length="280" mass="29309">MCEMSTPCSTGVLSDKNMLMKKLKGKVSIITGAANGIGLAIAQKFADEGAVVIMGDIDLSAAGQAAHSINKQHANAAIAIECDVTNSSDVSASIALAESQFGRLDILVNNAAVAIGGKITEMPEAEWNRVLNTNLTSAYRTISSALPIMLQQGRGCIINLSSTQAHRSWASWTAYAAAKGGLLAMTTQLAGEFAAQGIRINAISPGAIDTPMNAERMAKEGGDLKQGLIDMHAMKRMGKAEEVAAVAVFLASDDSSFITGQDIVVDGGLCTLPRYHEPRN</sequence>
<evidence type="ECO:0000313" key="2">
    <source>
        <dbReference type="EMBL" id="GHC01581.1"/>
    </source>
</evidence>
<organism evidence="2 3">
    <name type="scientific">Cerasicoccus arenae</name>
    <dbReference type="NCBI Taxonomy" id="424488"/>
    <lineage>
        <taxon>Bacteria</taxon>
        <taxon>Pseudomonadati</taxon>
        <taxon>Verrucomicrobiota</taxon>
        <taxon>Opitutia</taxon>
        <taxon>Puniceicoccales</taxon>
        <taxon>Cerasicoccaceae</taxon>
        <taxon>Cerasicoccus</taxon>
    </lineage>
</organism>
<dbReference type="InterPro" id="IPR036291">
    <property type="entry name" value="NAD(P)-bd_dom_sf"/>
</dbReference>
<reference evidence="2" key="2">
    <citation type="submission" date="2020-09" db="EMBL/GenBank/DDBJ databases">
        <authorList>
            <person name="Sun Q."/>
            <person name="Kim S."/>
        </authorList>
    </citation>
    <scope>NUCLEOTIDE SEQUENCE</scope>
    <source>
        <strain evidence="2">KCTC 12870</strain>
    </source>
</reference>
<protein>
    <submittedName>
        <fullName evidence="2">3-oxoacyl-ACP reductase</fullName>
    </submittedName>
</protein>
<dbReference type="InterPro" id="IPR020904">
    <property type="entry name" value="Sc_DH/Rdtase_CS"/>
</dbReference>
<dbReference type="NCBIfam" id="NF005559">
    <property type="entry name" value="PRK07231.1"/>
    <property type="match status" value="1"/>
</dbReference>
<dbReference type="Proteomes" id="UP000642829">
    <property type="component" value="Unassembled WGS sequence"/>
</dbReference>
<dbReference type="GO" id="GO:0016616">
    <property type="term" value="F:oxidoreductase activity, acting on the CH-OH group of donors, NAD or NADP as acceptor"/>
    <property type="evidence" value="ECO:0007669"/>
    <property type="project" value="TreeGrafter"/>
</dbReference>
<dbReference type="PRINTS" id="PR00081">
    <property type="entry name" value="GDHRDH"/>
</dbReference>
<dbReference type="FunFam" id="3.40.50.720:FF:000084">
    <property type="entry name" value="Short-chain dehydrogenase reductase"/>
    <property type="match status" value="1"/>
</dbReference>
<name>A0A8J3DHP8_9BACT</name>
<dbReference type="Pfam" id="PF13561">
    <property type="entry name" value="adh_short_C2"/>
    <property type="match status" value="1"/>
</dbReference>
<proteinExistence type="inferred from homology"/>
<dbReference type="Gene3D" id="3.40.50.720">
    <property type="entry name" value="NAD(P)-binding Rossmann-like Domain"/>
    <property type="match status" value="1"/>
</dbReference>
<dbReference type="SUPFAM" id="SSF51735">
    <property type="entry name" value="NAD(P)-binding Rossmann-fold domains"/>
    <property type="match status" value="1"/>
</dbReference>
<evidence type="ECO:0000313" key="3">
    <source>
        <dbReference type="Proteomes" id="UP000642829"/>
    </source>
</evidence>
<keyword evidence="3" id="KW-1185">Reference proteome</keyword>
<evidence type="ECO:0000256" key="1">
    <source>
        <dbReference type="ARBA" id="ARBA00006484"/>
    </source>
</evidence>